<evidence type="ECO:0000256" key="3">
    <source>
        <dbReference type="ARBA" id="ARBA00022763"/>
    </source>
</evidence>
<dbReference type="Gene3D" id="1.10.10.160">
    <property type="match status" value="1"/>
</dbReference>
<dbReference type="PANTHER" id="PTHR30591:SF1">
    <property type="entry name" value="RECBCD ENZYME SUBUNIT RECC"/>
    <property type="match status" value="1"/>
</dbReference>
<evidence type="ECO:0000256" key="9">
    <source>
        <dbReference type="ARBA" id="ARBA00023204"/>
    </source>
</evidence>
<keyword evidence="8 10" id="KW-0238">DNA-binding</keyword>
<dbReference type="EMBL" id="FNRM01000003">
    <property type="protein sequence ID" value="SEA45277.1"/>
    <property type="molecule type" value="Genomic_DNA"/>
</dbReference>
<dbReference type="PANTHER" id="PTHR30591">
    <property type="entry name" value="RECBCD ENZYME SUBUNIT RECC"/>
    <property type="match status" value="1"/>
</dbReference>
<keyword evidence="9 10" id="KW-0234">DNA repair</keyword>
<dbReference type="OrthoDB" id="9762834at2"/>
<accession>A0A1H4BAZ0</accession>
<evidence type="ECO:0000256" key="4">
    <source>
        <dbReference type="ARBA" id="ARBA00022801"/>
    </source>
</evidence>
<dbReference type="AlphaFoldDB" id="A0A1H4BAZ0"/>
<evidence type="ECO:0000256" key="2">
    <source>
        <dbReference type="ARBA" id="ARBA00022741"/>
    </source>
</evidence>
<sequence>MTAQDWPTGFMVLQGNRLEQLRDIMLQWCQRYPLSPLETETFLVQSNGIAQWLKLALAAPKAQGGLGIAAGISTELPGRFLWQAYRAVLPALPAESPYNKDALGWRLYRLLQQLPDQAELAPLHGFLAKDPTDPRRCYQLAFQLADLFDQYQVYRADWLQHWQQGNNSIDGHPLPAHQLWQPWLWRQLQQEIQSQQPGALSRADVHQQFLSACQQLQARPAGLPRRVVVFGISSLPRQTLDALHALSPFCQVLLFVSNPCRQYWGDLIDGRDLLRQEYRRARRHEQHPLAQLSAEQLHLAGNPLLAALGKQGRDYLHLLDELDDSGSYQQYFAGRIDLFESPGEATLLQQLQQDILELHSAEERAAMKTQVPASDHSLQFMRCHSPLRELEVLHDQLLHELSQARQQGQPLQPRDILVMVPDINQYAPYIAATFGRFRPEDPRYLPFFVADQGLRHRNTLLLAFEALLRLPDNRFTVSAMLDLLDTPALQQRFGLDEAGVARLKPWIEGANIRWGLSGRQRAAFGLPGQLEQNSWWFGLKRMLLGYVAGEGEAWQDIEPYDEVAGLDAALVGPLAELVSALEHSWQQLQHPHHASDWQQLLLGLLEQFFLPQSSVDQQAEERIRQQLSRWQQHLADSDLAEQPLALDVVRDALLSELDQPGLQQRFLAGAVNFATLMPMRAIPFAQIWLLGMNDGDYPRPVRRNDFDLMQAGYRPGDRSRRDDDHYLFLEALLAARHKLVLSWVGFSIRDNSEKPPSVLVGQLRDYLETAYPVQPLLAQLTLDHPLQPFSRRYFEPKRDPRLFSYAADWRAALDATSSLANDETLPPRFALEAAHIRLSDLANLLRHPGRVLYQKRLGIYGGAEPDRERDDELFAAGGLDGWVLDQALIARLELGLSTDTMADGQPLSVDQLLQQETARLQRAGALPMGGFGDLLMQQKNQELAALLAQWQQLRLQSEPLGETLYWQQLLDETLPVVFEDSLSDIRKHQDGRLVRLMVQPSRLFDAKKQLKSYHLCRFWPAHLLAQQAGAVETLLIGPDAIFRLTPLDKALATQFFNQLLDVYLQALQRPLPLACKTVLALLGGDEKTAIQSYEGSDFQGDYSITAEVRDYPLLQRYWPDFNQLSTDADFNSLCEALYVPLMQYAVAGDRQ</sequence>
<evidence type="ECO:0000256" key="1">
    <source>
        <dbReference type="ARBA" id="ARBA00022722"/>
    </source>
</evidence>
<dbReference type="HAMAP" id="MF_01486">
    <property type="entry name" value="RecC"/>
    <property type="match status" value="1"/>
</dbReference>
<keyword evidence="2 10" id="KW-0547">Nucleotide-binding</keyword>
<comment type="subunit">
    <text evidence="10">Heterotrimer of RecB, RecC and RecD. All subunits contribute to DNA-binding.</text>
</comment>
<dbReference type="NCBIfam" id="TIGR01450">
    <property type="entry name" value="recC"/>
    <property type="match status" value="1"/>
</dbReference>
<dbReference type="Pfam" id="PF17946">
    <property type="entry name" value="RecC_C"/>
    <property type="match status" value="1"/>
</dbReference>
<dbReference type="InterPro" id="IPR027417">
    <property type="entry name" value="P-loop_NTPase"/>
</dbReference>
<dbReference type="Pfam" id="PF04257">
    <property type="entry name" value="Exonuc_V_gamma"/>
    <property type="match status" value="1"/>
</dbReference>
<dbReference type="SUPFAM" id="SSF52540">
    <property type="entry name" value="P-loop containing nucleoside triphosphate hydrolases"/>
    <property type="match status" value="2"/>
</dbReference>
<evidence type="ECO:0000256" key="8">
    <source>
        <dbReference type="ARBA" id="ARBA00023125"/>
    </source>
</evidence>
<dbReference type="GO" id="GO:0003677">
    <property type="term" value="F:DNA binding"/>
    <property type="evidence" value="ECO:0007669"/>
    <property type="project" value="UniProtKB-UniRule"/>
</dbReference>
<evidence type="ECO:0000256" key="10">
    <source>
        <dbReference type="HAMAP-Rule" id="MF_01486"/>
    </source>
</evidence>
<dbReference type="Gene3D" id="3.40.50.10930">
    <property type="match status" value="1"/>
</dbReference>
<keyword evidence="6 10" id="KW-0269">Exonuclease</keyword>
<keyword evidence="3 10" id="KW-0227">DNA damage</keyword>
<dbReference type="InterPro" id="IPR006697">
    <property type="entry name" value="RecC"/>
</dbReference>
<dbReference type="PIRSF" id="PIRSF000980">
    <property type="entry name" value="RecC"/>
    <property type="match status" value="1"/>
</dbReference>
<keyword evidence="4 10" id="KW-0378">Hydrolase</keyword>
<dbReference type="GO" id="GO:0008854">
    <property type="term" value="F:exodeoxyribonuclease V activity"/>
    <property type="evidence" value="ECO:0007669"/>
    <property type="project" value="InterPro"/>
</dbReference>
<evidence type="ECO:0000313" key="13">
    <source>
        <dbReference type="Proteomes" id="UP000198773"/>
    </source>
</evidence>
<dbReference type="Proteomes" id="UP000198773">
    <property type="component" value="Unassembled WGS sequence"/>
</dbReference>
<dbReference type="GO" id="GO:0003678">
    <property type="term" value="F:DNA helicase activity"/>
    <property type="evidence" value="ECO:0007669"/>
    <property type="project" value="UniProtKB-UniRule"/>
</dbReference>
<evidence type="ECO:0000259" key="11">
    <source>
        <dbReference type="Pfam" id="PF17946"/>
    </source>
</evidence>
<evidence type="ECO:0000313" key="12">
    <source>
        <dbReference type="EMBL" id="SEA45277.1"/>
    </source>
</evidence>
<dbReference type="InterPro" id="IPR041500">
    <property type="entry name" value="RecC_C"/>
</dbReference>
<dbReference type="Gene3D" id="3.40.50.300">
    <property type="entry name" value="P-loop containing nucleotide triphosphate hydrolases"/>
    <property type="match status" value="2"/>
</dbReference>
<comment type="miscellaneous">
    <text evidence="10">In the RecBCD complex, RecB has a slow 3'-5' helicase, an exonuclease activity and loads RecA onto ssDNA, RecD has a fast 5'-3' helicase activity, while RecC stimulates the ATPase and processivity of the RecB helicase and contributes to recognition of the Chi site.</text>
</comment>
<feature type="domain" description="RecC C-terminal" evidence="11">
    <location>
        <begin position="834"/>
        <end position="1082"/>
    </location>
</feature>
<dbReference type="InterPro" id="IPR013986">
    <property type="entry name" value="DExx_box_DNA_helicase_dom_sf"/>
</dbReference>
<keyword evidence="5 10" id="KW-0347">Helicase</keyword>
<dbReference type="SUPFAM" id="SSF52980">
    <property type="entry name" value="Restriction endonuclease-like"/>
    <property type="match status" value="1"/>
</dbReference>
<evidence type="ECO:0000256" key="5">
    <source>
        <dbReference type="ARBA" id="ARBA00022806"/>
    </source>
</evidence>
<gene>
    <name evidence="10" type="primary">recC</name>
    <name evidence="12" type="ORF">SAMN04488051_103264</name>
</gene>
<keyword evidence="7 10" id="KW-0067">ATP-binding</keyword>
<dbReference type="GO" id="GO:0005524">
    <property type="term" value="F:ATP binding"/>
    <property type="evidence" value="ECO:0007669"/>
    <property type="project" value="UniProtKB-UniRule"/>
</dbReference>
<keyword evidence="13" id="KW-1185">Reference proteome</keyword>
<dbReference type="InterPro" id="IPR011335">
    <property type="entry name" value="Restrct_endonuc-II-like"/>
</dbReference>
<dbReference type="Gene3D" id="1.10.10.990">
    <property type="match status" value="1"/>
</dbReference>
<dbReference type="STRING" id="152573.SAMN04488051_103264"/>
<reference evidence="12 13" key="1">
    <citation type="submission" date="2016-10" db="EMBL/GenBank/DDBJ databases">
        <authorList>
            <person name="de Groot N.N."/>
        </authorList>
    </citation>
    <scope>NUCLEOTIDE SEQUENCE [LARGE SCALE GENOMIC DNA]</scope>
    <source>
        <strain evidence="12 13">CGMCC 1.3430</strain>
    </source>
</reference>
<dbReference type="GO" id="GO:0009338">
    <property type="term" value="C:exodeoxyribonuclease V complex"/>
    <property type="evidence" value="ECO:0007669"/>
    <property type="project" value="InterPro"/>
</dbReference>
<dbReference type="GO" id="GO:0000724">
    <property type="term" value="P:double-strand break repair via homologous recombination"/>
    <property type="evidence" value="ECO:0007669"/>
    <property type="project" value="UniProtKB-UniRule"/>
</dbReference>
<evidence type="ECO:0000256" key="7">
    <source>
        <dbReference type="ARBA" id="ARBA00022840"/>
    </source>
</evidence>
<organism evidence="12 13">
    <name type="scientific">Alkalimonas amylolytica</name>
    <dbReference type="NCBI Taxonomy" id="152573"/>
    <lineage>
        <taxon>Bacteria</taxon>
        <taxon>Pseudomonadati</taxon>
        <taxon>Pseudomonadota</taxon>
        <taxon>Gammaproteobacteria</taxon>
        <taxon>Alkalimonas</taxon>
    </lineage>
</organism>
<comment type="similarity">
    <text evidence="10">Belongs to the RecC family.</text>
</comment>
<keyword evidence="1 10" id="KW-0540">Nuclease</keyword>
<protein>
    <recommendedName>
        <fullName evidence="10">RecBCD enzyme subunit RecC</fullName>
    </recommendedName>
    <alternativeName>
        <fullName evidence="10">Exonuclease V subunit RecC</fullName>
        <shortName evidence="10">ExoV subunit RecC</shortName>
    </alternativeName>
    <alternativeName>
        <fullName evidence="10">Helicase/nuclease RecBCD subunit RecC</fullName>
    </alternativeName>
</protein>
<name>A0A1H4BAZ0_ALKAM</name>
<comment type="function">
    <text evidence="10">A helicase/nuclease that prepares dsDNA breaks (DSB) for recombinational DNA repair. Binds to DSBs and unwinds DNA via a highly rapid and processive ATP-dependent bidirectional helicase activity. Unwinds dsDNA until it encounters a Chi (crossover hotspot instigator) sequence from the 3' direction. Cuts ssDNA a few nucleotides 3' to the Chi site. The properties and activities of the enzyme are changed at Chi. The Chi-altered holoenzyme produces a long 3'-ssDNA overhang and facilitates RecA-binding to the ssDNA for homologous DNA recombination and repair. Holoenzyme degrades any linearized DNA that is unable to undergo homologous recombination. In the holoenzyme this subunit recognizes the wild-type Chi sequence, and when added to isolated RecB increases its ATP-dependent helicase processivity.</text>
</comment>
<proteinExistence type="inferred from homology"/>
<evidence type="ECO:0000256" key="6">
    <source>
        <dbReference type="ARBA" id="ARBA00022839"/>
    </source>
</evidence>